<protein>
    <recommendedName>
        <fullName evidence="5">NAD-dependent protein deacetylase</fullName>
        <ecNumber evidence="5">2.3.1.286</ecNumber>
    </recommendedName>
    <alternativeName>
        <fullName evidence="5">Regulatory protein SIR2 homolog</fullName>
    </alternativeName>
</protein>
<evidence type="ECO:0000256" key="2">
    <source>
        <dbReference type="ARBA" id="ARBA00022723"/>
    </source>
</evidence>
<feature type="domain" description="Deacetylase sirtuin-type" evidence="7">
    <location>
        <begin position="3"/>
        <end position="281"/>
    </location>
</feature>
<dbReference type="EC" id="2.3.1.286" evidence="5"/>
<feature type="binding site" evidence="5 6">
    <location>
        <position position="185"/>
    </location>
    <ligand>
        <name>Zn(2+)</name>
        <dbReference type="ChEBI" id="CHEBI:29105"/>
    </ligand>
</feature>
<keyword evidence="5" id="KW-0963">Cytoplasm</keyword>
<keyword evidence="4 5" id="KW-0520">NAD</keyword>
<dbReference type="Gene3D" id="3.30.1600.10">
    <property type="entry name" value="SIR2/SIRT2 'Small Domain"/>
    <property type="match status" value="1"/>
</dbReference>
<dbReference type="NCBIfam" id="NF003738">
    <property type="entry name" value="PRK05333.1"/>
    <property type="match status" value="1"/>
</dbReference>
<dbReference type="Pfam" id="PF02146">
    <property type="entry name" value="SIR2"/>
    <property type="match status" value="1"/>
</dbReference>
<dbReference type="InterPro" id="IPR026590">
    <property type="entry name" value="Ssirtuin_cat_dom"/>
</dbReference>
<comment type="catalytic activity">
    <reaction evidence="5">
        <text>N(6)-acetyl-L-lysyl-[protein] + NAD(+) + H2O = 2''-O-acetyl-ADP-D-ribose + nicotinamide + L-lysyl-[protein]</text>
        <dbReference type="Rhea" id="RHEA:43636"/>
        <dbReference type="Rhea" id="RHEA-COMP:9752"/>
        <dbReference type="Rhea" id="RHEA-COMP:10731"/>
        <dbReference type="ChEBI" id="CHEBI:15377"/>
        <dbReference type="ChEBI" id="CHEBI:17154"/>
        <dbReference type="ChEBI" id="CHEBI:29969"/>
        <dbReference type="ChEBI" id="CHEBI:57540"/>
        <dbReference type="ChEBI" id="CHEBI:61930"/>
        <dbReference type="ChEBI" id="CHEBI:83767"/>
        <dbReference type="EC" id="2.3.1.286"/>
    </reaction>
</comment>
<evidence type="ECO:0000256" key="5">
    <source>
        <dbReference type="HAMAP-Rule" id="MF_01967"/>
    </source>
</evidence>
<dbReference type="InterPro" id="IPR026591">
    <property type="entry name" value="Sirtuin_cat_small_dom_sf"/>
</dbReference>
<dbReference type="InterPro" id="IPR029035">
    <property type="entry name" value="DHS-like_NAD/FAD-binding_dom"/>
</dbReference>
<evidence type="ECO:0000256" key="4">
    <source>
        <dbReference type="ARBA" id="ARBA00023027"/>
    </source>
</evidence>
<comment type="similarity">
    <text evidence="5">Belongs to the sirtuin family. Class II subfamily.</text>
</comment>
<accession>A0ABW1ZYE8</accession>
<name>A0ABW1ZYE8_9GAMM</name>
<evidence type="ECO:0000259" key="7">
    <source>
        <dbReference type="PROSITE" id="PS50305"/>
    </source>
</evidence>
<dbReference type="InterPro" id="IPR003000">
    <property type="entry name" value="Sirtuin"/>
</dbReference>
<dbReference type="HAMAP" id="MF_01967">
    <property type="entry name" value="Sirtuin_ClassII"/>
    <property type="match status" value="1"/>
</dbReference>
<feature type="binding site" evidence="5 6">
    <location>
        <position position="182"/>
    </location>
    <ligand>
        <name>Zn(2+)</name>
        <dbReference type="ChEBI" id="CHEBI:29105"/>
    </ligand>
</feature>
<evidence type="ECO:0000256" key="1">
    <source>
        <dbReference type="ARBA" id="ARBA00022679"/>
    </source>
</evidence>
<comment type="subcellular location">
    <subcellularLocation>
        <location evidence="5">Cytoplasm</location>
    </subcellularLocation>
</comment>
<comment type="cofactor">
    <cofactor evidence="5">
        <name>Zn(2+)</name>
        <dbReference type="ChEBI" id="CHEBI:29105"/>
    </cofactor>
    <text evidence="5">Binds 1 zinc ion per subunit.</text>
</comment>
<evidence type="ECO:0000313" key="8">
    <source>
        <dbReference type="EMBL" id="MFC6670252.1"/>
    </source>
</evidence>
<dbReference type="Proteomes" id="UP001596422">
    <property type="component" value="Unassembled WGS sequence"/>
</dbReference>
<dbReference type="PANTHER" id="PTHR11085:SF10">
    <property type="entry name" value="NAD-DEPENDENT PROTEIN DEACYLASE SIRTUIN-5, MITOCHONDRIAL-RELATED"/>
    <property type="match status" value="1"/>
</dbReference>
<feature type="binding site" evidence="5">
    <location>
        <begin position="222"/>
        <end position="224"/>
    </location>
    <ligand>
        <name>NAD(+)</name>
        <dbReference type="ChEBI" id="CHEBI:57540"/>
    </ligand>
</feature>
<feature type="active site" description="Proton acceptor" evidence="5 6">
    <location>
        <position position="124"/>
    </location>
</feature>
<comment type="caution">
    <text evidence="8">The sequence shown here is derived from an EMBL/GenBank/DDBJ whole genome shotgun (WGS) entry which is preliminary data.</text>
</comment>
<dbReference type="Gene3D" id="3.40.50.1220">
    <property type="entry name" value="TPP-binding domain"/>
    <property type="match status" value="1"/>
</dbReference>
<proteinExistence type="inferred from homology"/>
<reference evidence="9" key="1">
    <citation type="journal article" date="2019" name="Int. J. Syst. Evol. Microbiol.">
        <title>The Global Catalogue of Microorganisms (GCM) 10K type strain sequencing project: providing services to taxonomists for standard genome sequencing and annotation.</title>
        <authorList>
            <consortium name="The Broad Institute Genomics Platform"/>
            <consortium name="The Broad Institute Genome Sequencing Center for Infectious Disease"/>
            <person name="Wu L."/>
            <person name="Ma J."/>
        </authorList>
    </citation>
    <scope>NUCLEOTIDE SEQUENCE [LARGE SCALE GENOMIC DNA]</scope>
    <source>
        <strain evidence="9">NBRC 111756</strain>
    </source>
</reference>
<feature type="binding site" evidence="5 6">
    <location>
        <position position="132"/>
    </location>
    <ligand>
        <name>Zn(2+)</name>
        <dbReference type="ChEBI" id="CHEBI:29105"/>
    </ligand>
</feature>
<keyword evidence="3 5" id="KW-0862">Zinc</keyword>
<evidence type="ECO:0000256" key="6">
    <source>
        <dbReference type="PROSITE-ProRule" id="PRU00236"/>
    </source>
</evidence>
<keyword evidence="2 5" id="KW-0479">Metal-binding</keyword>
<feature type="binding site" evidence="5">
    <location>
        <position position="266"/>
    </location>
    <ligand>
        <name>NAD(+)</name>
        <dbReference type="ChEBI" id="CHEBI:57540"/>
    </ligand>
</feature>
<feature type="binding site" evidence="5">
    <location>
        <begin position="248"/>
        <end position="250"/>
    </location>
    <ligand>
        <name>NAD(+)</name>
        <dbReference type="ChEBI" id="CHEBI:57540"/>
    </ligand>
</feature>
<comment type="function">
    <text evidence="5">NAD-dependent protein deacetylase which modulates the activities of several enzymes which are inactive in their acetylated form.</text>
</comment>
<feature type="binding site" evidence="5 6">
    <location>
        <position position="135"/>
    </location>
    <ligand>
        <name>Zn(2+)</name>
        <dbReference type="ChEBI" id="CHEBI:29105"/>
    </ligand>
</feature>
<gene>
    <name evidence="5" type="primary">cobB</name>
    <name evidence="8" type="ORF">ACFQDL_09270</name>
</gene>
<organism evidence="8 9">
    <name type="scientific">Marinobacterium aestuariivivens</name>
    <dbReference type="NCBI Taxonomy" id="1698799"/>
    <lineage>
        <taxon>Bacteria</taxon>
        <taxon>Pseudomonadati</taxon>
        <taxon>Pseudomonadota</taxon>
        <taxon>Gammaproteobacteria</taxon>
        <taxon>Oceanospirillales</taxon>
        <taxon>Oceanospirillaceae</taxon>
        <taxon>Marinobacterium</taxon>
    </lineage>
</organism>
<dbReference type="SUPFAM" id="SSF52467">
    <property type="entry name" value="DHS-like NAD/FAD-binding domain"/>
    <property type="match status" value="1"/>
</dbReference>
<comment type="caution">
    <text evidence="5">Lacks conserved residue(s) required for the propagation of feature annotation.</text>
</comment>
<keyword evidence="9" id="KW-1185">Reference proteome</keyword>
<evidence type="ECO:0000313" key="9">
    <source>
        <dbReference type="Proteomes" id="UP001596422"/>
    </source>
</evidence>
<dbReference type="PROSITE" id="PS50305">
    <property type="entry name" value="SIRTUIN"/>
    <property type="match status" value="1"/>
</dbReference>
<dbReference type="RefSeq" id="WP_379908753.1">
    <property type="nucleotide sequence ID" value="NZ_JBHSWE010000001.1"/>
</dbReference>
<feature type="binding site" evidence="5">
    <location>
        <begin position="106"/>
        <end position="109"/>
    </location>
    <ligand>
        <name>NAD(+)</name>
        <dbReference type="ChEBI" id="CHEBI:57540"/>
    </ligand>
</feature>
<dbReference type="PANTHER" id="PTHR11085">
    <property type="entry name" value="NAD-DEPENDENT PROTEIN DEACYLASE SIRTUIN-5, MITOCHONDRIAL-RELATED"/>
    <property type="match status" value="1"/>
</dbReference>
<dbReference type="EMBL" id="JBHSWE010000001">
    <property type="protein sequence ID" value="MFC6670252.1"/>
    <property type="molecule type" value="Genomic_DNA"/>
</dbReference>
<sequence length="281" mass="31012">MTETELQHTCARLQDFIDRHPRLFVLTGAGISTESGIPDYRDHQGNWKRQPPVDHHDFVGNPGCRQRFWARSLAGWPLMAAARPNDAHQGLARLEQRQRIELLVTQNVDGLHQQAGHTNVLDLHGRSDRVICLGCGQRYARDSIQQRLSRDNPHYDGQPAAAAPDGDADLEMDFSAFRVHDCERCGGILKPDVVFFGDQVPRQRVTEALAALERADAMLVVGSSLMVYSGFRFCRQAAALGKPVAALNLGRTRADALLALKLEAPASPVLGRLSARTSNPL</sequence>
<dbReference type="InterPro" id="IPR026587">
    <property type="entry name" value="Sirtuin_class_II"/>
</dbReference>
<dbReference type="InterPro" id="IPR050134">
    <property type="entry name" value="NAD-dep_sirtuin_deacylases"/>
</dbReference>
<keyword evidence="1 5" id="KW-0808">Transferase</keyword>
<evidence type="ECO:0000256" key="3">
    <source>
        <dbReference type="ARBA" id="ARBA00022833"/>
    </source>
</evidence>